<dbReference type="CDD" id="cd13394">
    <property type="entry name" value="Syo1_like"/>
    <property type="match status" value="1"/>
</dbReference>
<dbReference type="PANTHER" id="PTHR13347">
    <property type="entry name" value="HEAT REPEAT-CONTAINING PROTEIN 3"/>
    <property type="match status" value="1"/>
</dbReference>
<organism evidence="4 5">
    <name type="scientific">[Candida] railenensis</name>
    <dbReference type="NCBI Taxonomy" id="45579"/>
    <lineage>
        <taxon>Eukaryota</taxon>
        <taxon>Fungi</taxon>
        <taxon>Dikarya</taxon>
        <taxon>Ascomycota</taxon>
        <taxon>Saccharomycotina</taxon>
        <taxon>Pichiomycetes</taxon>
        <taxon>Debaryomycetaceae</taxon>
        <taxon>Kurtzmaniella</taxon>
    </lineage>
</organism>
<dbReference type="EMBL" id="CAKXYY010000009">
    <property type="protein sequence ID" value="CAH2353142.1"/>
    <property type="molecule type" value="Genomic_DNA"/>
</dbReference>
<comment type="caution">
    <text evidence="4">The sequence shown here is derived from an EMBL/GenBank/DDBJ whole genome shotgun (WGS) entry which is preliminary data.</text>
</comment>
<dbReference type="GO" id="GO:0042273">
    <property type="term" value="P:ribosomal large subunit biogenesis"/>
    <property type="evidence" value="ECO:0007669"/>
    <property type="project" value="TreeGrafter"/>
</dbReference>
<dbReference type="InterPro" id="IPR052616">
    <property type="entry name" value="SYO1-like"/>
</dbReference>
<dbReference type="InterPro" id="IPR011989">
    <property type="entry name" value="ARM-like"/>
</dbReference>
<feature type="compositionally biased region" description="Basic and acidic residues" evidence="2">
    <location>
        <begin position="19"/>
        <end position="32"/>
    </location>
</feature>
<dbReference type="GO" id="GO:0006606">
    <property type="term" value="P:protein import into nucleus"/>
    <property type="evidence" value="ECO:0007669"/>
    <property type="project" value="TreeGrafter"/>
</dbReference>
<evidence type="ECO:0000259" key="3">
    <source>
        <dbReference type="Pfam" id="PF25567"/>
    </source>
</evidence>
<dbReference type="GO" id="GO:0051082">
    <property type="term" value="F:unfolded protein binding"/>
    <property type="evidence" value="ECO:0007669"/>
    <property type="project" value="TreeGrafter"/>
</dbReference>
<evidence type="ECO:0000313" key="4">
    <source>
        <dbReference type="EMBL" id="CAH2353142.1"/>
    </source>
</evidence>
<sequence length="652" mass="73945">MGKLKRNRNNRKARVNPLGEKKVGKEDQRDENTRKSKILPLINNLKSSVPNEKSMALGALTVICEDTRMRKLCLREKLVPLIMEQCLNDSNDEIVVEAFGLLRNLGIEEGYDVITYYWRQNIWVALEAGLNKIEKSFKFLAENKALPENNAGLAKKVDEKAKIQLLYDFTENILSMVLVLAGGSDTLYDNVFGRIDPVLRFVIDLINWNTPSIETSLKLHNTLLEFIYEFSTESFEFIEKLNAIGNFNVQLLTAGSEKNLLGRGYVEGIKYQIYESEQSVSSSEKKEQVFKTLTNISNILANVDLNSIKINFATPDNANDPITKPIEVGSGEEKMQDIDQQISGDTPEKTQAKDDIQLLEVSIDLFTSIWEFLATIEGSQPVSLGDDLLNVIFKGVYPILSELIQFDIRNNHILQLSNKILICFNNLCWLMLSIETIPSEWFEISTKLWELAIQISSSTQSLQISKNCLNVCWAIIKTIGPAINLSPEMINGLIAKCNGMDVARGEGKDALDHFEFILSSVGFLGSSAQVISNFEITRNISDFLLSLISGFTNKEFIDETTTISTEDKTKAYEVVIESLDLFYDIFGDAEYPYDLPVFVQGDYLSKLRALEPQVKEMYKKVDKNKSKELKSRAEETWNNMNRFIEYKASERR</sequence>
<dbReference type="OrthoDB" id="288703at2759"/>
<reference evidence="4" key="1">
    <citation type="submission" date="2022-03" db="EMBL/GenBank/DDBJ databases">
        <authorList>
            <person name="Legras J.-L."/>
            <person name="Devillers H."/>
            <person name="Grondin C."/>
        </authorList>
    </citation>
    <scope>NUCLEOTIDE SEQUENCE</scope>
    <source>
        <strain evidence="4">CLIB 1423</strain>
    </source>
</reference>
<gene>
    <name evidence="4" type="ORF">CLIB1423_09S03708</name>
</gene>
<evidence type="ECO:0000256" key="2">
    <source>
        <dbReference type="SAM" id="MobiDB-lite"/>
    </source>
</evidence>
<proteinExistence type="inferred from homology"/>
<dbReference type="InterPro" id="IPR057990">
    <property type="entry name" value="TPR_SYO1"/>
</dbReference>
<evidence type="ECO:0000256" key="1">
    <source>
        <dbReference type="ARBA" id="ARBA00049983"/>
    </source>
</evidence>
<accession>A0A9P0QPL9</accession>
<keyword evidence="5" id="KW-1185">Reference proteome</keyword>
<protein>
    <submittedName>
        <fullName evidence="4">Synchronized import protein 1</fullName>
    </submittedName>
</protein>
<feature type="compositionally biased region" description="Basic residues" evidence="2">
    <location>
        <begin position="1"/>
        <end position="14"/>
    </location>
</feature>
<dbReference type="PANTHER" id="PTHR13347:SF1">
    <property type="entry name" value="HEAT REPEAT-CONTAINING PROTEIN 3"/>
    <property type="match status" value="1"/>
</dbReference>
<dbReference type="Pfam" id="PF25567">
    <property type="entry name" value="TPR_SYO1"/>
    <property type="match status" value="1"/>
</dbReference>
<comment type="similarity">
    <text evidence="1">Belongs to the nuclear import and ribosome assembly adapter family.</text>
</comment>
<dbReference type="Proteomes" id="UP000837801">
    <property type="component" value="Unassembled WGS sequence"/>
</dbReference>
<dbReference type="Gene3D" id="1.25.10.10">
    <property type="entry name" value="Leucine-rich Repeat Variant"/>
    <property type="match status" value="1"/>
</dbReference>
<feature type="domain" description="SYO1-like TPR repeats" evidence="3">
    <location>
        <begin position="410"/>
        <end position="650"/>
    </location>
</feature>
<dbReference type="SUPFAM" id="SSF48371">
    <property type="entry name" value="ARM repeat"/>
    <property type="match status" value="1"/>
</dbReference>
<dbReference type="InterPro" id="IPR016024">
    <property type="entry name" value="ARM-type_fold"/>
</dbReference>
<name>A0A9P0QPL9_9ASCO</name>
<dbReference type="AlphaFoldDB" id="A0A9P0QPL9"/>
<evidence type="ECO:0000313" key="5">
    <source>
        <dbReference type="Proteomes" id="UP000837801"/>
    </source>
</evidence>
<feature type="region of interest" description="Disordered" evidence="2">
    <location>
        <begin position="1"/>
        <end position="32"/>
    </location>
</feature>